<organism evidence="2 3">
    <name type="scientific">Ephemerocybe angulata</name>
    <dbReference type="NCBI Taxonomy" id="980116"/>
    <lineage>
        <taxon>Eukaryota</taxon>
        <taxon>Fungi</taxon>
        <taxon>Dikarya</taxon>
        <taxon>Basidiomycota</taxon>
        <taxon>Agaricomycotina</taxon>
        <taxon>Agaricomycetes</taxon>
        <taxon>Agaricomycetidae</taxon>
        <taxon>Agaricales</taxon>
        <taxon>Agaricineae</taxon>
        <taxon>Psathyrellaceae</taxon>
        <taxon>Ephemerocybe</taxon>
    </lineage>
</organism>
<feature type="signal peptide" evidence="1">
    <location>
        <begin position="1"/>
        <end position="19"/>
    </location>
</feature>
<dbReference type="AlphaFoldDB" id="A0A8H6MCZ2"/>
<comment type="caution">
    <text evidence="2">The sequence shown here is derived from an EMBL/GenBank/DDBJ whole genome shotgun (WGS) entry which is preliminary data.</text>
</comment>
<reference evidence="2 3" key="1">
    <citation type="submission" date="2020-07" db="EMBL/GenBank/DDBJ databases">
        <title>Comparative genomics of pyrophilous fungi reveals a link between fire events and developmental genes.</title>
        <authorList>
            <consortium name="DOE Joint Genome Institute"/>
            <person name="Steindorff A.S."/>
            <person name="Carver A."/>
            <person name="Calhoun S."/>
            <person name="Stillman K."/>
            <person name="Liu H."/>
            <person name="Lipzen A."/>
            <person name="Pangilinan J."/>
            <person name="Labutti K."/>
            <person name="Bruns T.D."/>
            <person name="Grigoriev I.V."/>
        </authorList>
    </citation>
    <scope>NUCLEOTIDE SEQUENCE [LARGE SCALE GENOMIC DNA]</scope>
    <source>
        <strain evidence="2 3">CBS 144469</strain>
    </source>
</reference>
<evidence type="ECO:0000313" key="2">
    <source>
        <dbReference type="EMBL" id="KAF6759512.1"/>
    </source>
</evidence>
<evidence type="ECO:0000313" key="3">
    <source>
        <dbReference type="Proteomes" id="UP000521943"/>
    </source>
</evidence>
<keyword evidence="3" id="KW-1185">Reference proteome</keyword>
<evidence type="ECO:0000256" key="1">
    <source>
        <dbReference type="SAM" id="SignalP"/>
    </source>
</evidence>
<dbReference type="Proteomes" id="UP000521943">
    <property type="component" value="Unassembled WGS sequence"/>
</dbReference>
<name>A0A8H6MCZ2_9AGAR</name>
<protein>
    <submittedName>
        <fullName evidence="2">Uncharacterized protein</fullName>
    </submittedName>
</protein>
<keyword evidence="1" id="KW-0732">Signal</keyword>
<accession>A0A8H6MCZ2</accession>
<dbReference type="EMBL" id="JACGCI010000015">
    <property type="protein sequence ID" value="KAF6759512.1"/>
    <property type="molecule type" value="Genomic_DNA"/>
</dbReference>
<feature type="chain" id="PRO_5034930956" evidence="1">
    <location>
        <begin position="20"/>
        <end position="71"/>
    </location>
</feature>
<proteinExistence type="predicted"/>
<gene>
    <name evidence="2" type="ORF">DFP72DRAFT_1166919</name>
</gene>
<sequence>MKFITILATVGLFVLQAAAAPAEAAAAADIPCNRTPGAPVCPTGLTCCFSSDPSFPNGVCLDLSPDKVCAL</sequence>